<dbReference type="InterPro" id="IPR005146">
    <property type="entry name" value="B3/B4_tRNA-bd"/>
</dbReference>
<dbReference type="RefSeq" id="WP_011248771.1">
    <property type="nucleotide sequence ID" value="NZ_CP144921.1"/>
</dbReference>
<evidence type="ECO:0000313" key="2">
    <source>
        <dbReference type="EMBL" id="WWA31792.1"/>
    </source>
</evidence>
<dbReference type="EMBL" id="CP144921">
    <property type="protein sequence ID" value="WWA31792.1"/>
    <property type="molecule type" value="Genomic_DNA"/>
</dbReference>
<dbReference type="InterPro" id="IPR020825">
    <property type="entry name" value="Phe-tRNA_synthase-like_B3/B4"/>
</dbReference>
<dbReference type="SMART" id="SM00873">
    <property type="entry name" value="B3_4"/>
    <property type="match status" value="1"/>
</dbReference>
<protein>
    <submittedName>
        <fullName evidence="2">Phenylalanine--tRNA ligase beta subunit-related protein</fullName>
    </submittedName>
</protein>
<dbReference type="Pfam" id="PF03483">
    <property type="entry name" value="B3_4"/>
    <property type="match status" value="1"/>
</dbReference>
<reference evidence="2 3" key="1">
    <citation type="submission" date="2024-01" db="EMBL/GenBank/DDBJ databases">
        <title>Culturomics analysis of mouse respiratory tract.</title>
        <authorList>
            <person name="Phillips A.M."/>
            <person name="Collette N.M."/>
            <person name="Mageeney C.M."/>
            <person name="Sinha A."/>
            <person name="Hern K.E."/>
            <person name="Arkin A.P."/>
            <person name="Williams K.P."/>
            <person name="Branda S."/>
        </authorList>
    </citation>
    <scope>NUCLEOTIDE SEQUENCE [LARGE SCALE GENOMIC DNA]</scope>
    <source>
        <strain evidence="2 3">CP20</strain>
    </source>
</reference>
<proteinExistence type="predicted"/>
<dbReference type="Gene3D" id="3.50.40.10">
    <property type="entry name" value="Phenylalanyl-trna Synthetase, Chain B, domain 3"/>
    <property type="match status" value="1"/>
</dbReference>
<organism evidence="2 3">
    <name type="scientific">Shouchella rhizosphaerae</name>
    <dbReference type="NCBI Taxonomy" id="866786"/>
    <lineage>
        <taxon>Bacteria</taxon>
        <taxon>Bacillati</taxon>
        <taxon>Bacillota</taxon>
        <taxon>Bacilli</taxon>
        <taxon>Bacillales</taxon>
        <taxon>Bacillaceae</taxon>
        <taxon>Shouchella</taxon>
    </lineage>
</organism>
<dbReference type="PANTHER" id="PTHR39209">
    <property type="match status" value="1"/>
</dbReference>
<sequence length="235" mass="26372">MANLEIAISDKVLTSYPGLTISGLVVKGIDRTADQSEELERYLNRTVDEHENTDSPLAKSEIQSWRSVYSEMGVKPSKVLCSFESLYKRVSKGKKVFGINKLVDAYNAVSLRHCLCMGGYDLDNITGSISLRYGRKGEEMLPIGGDKPIQIDEKVVAYSDATSILCVYWNHRDADHTQITNKTKNVVFFVDQIQGGDNRAELALTDLSKLISRFSKNDVAIDFFSLDKQKPMYQL</sequence>
<keyword evidence="2" id="KW-0436">Ligase</keyword>
<evidence type="ECO:0000313" key="3">
    <source>
        <dbReference type="Proteomes" id="UP001341136"/>
    </source>
</evidence>
<accession>A0ABZ2D254</accession>
<feature type="domain" description="B3/B4 tRNA-binding" evidence="1">
    <location>
        <begin position="63"/>
        <end position="216"/>
    </location>
</feature>
<gene>
    <name evidence="2" type="ORF">V5G21_08260</name>
</gene>
<name>A0ABZ2D254_9BACI</name>
<dbReference type="SUPFAM" id="SSF56037">
    <property type="entry name" value="PheT/TilS domain"/>
    <property type="match status" value="1"/>
</dbReference>
<dbReference type="PANTHER" id="PTHR39209:SF2">
    <property type="entry name" value="CYTOPLASMIC PROTEIN"/>
    <property type="match status" value="1"/>
</dbReference>
<dbReference type="GO" id="GO:0016874">
    <property type="term" value="F:ligase activity"/>
    <property type="evidence" value="ECO:0007669"/>
    <property type="project" value="UniProtKB-KW"/>
</dbReference>
<keyword evidence="3" id="KW-1185">Reference proteome</keyword>
<dbReference type="Proteomes" id="UP001341136">
    <property type="component" value="Chromosome"/>
</dbReference>
<evidence type="ECO:0000259" key="1">
    <source>
        <dbReference type="SMART" id="SM00873"/>
    </source>
</evidence>